<name>A0ABD3ID98_9MARC</name>
<evidence type="ECO:0000313" key="3">
    <source>
        <dbReference type="EMBL" id="KAL3701685.1"/>
    </source>
</evidence>
<dbReference type="AlphaFoldDB" id="A0ABD3ID98"/>
<comment type="caution">
    <text evidence="3">The sequence shown here is derived from an EMBL/GenBank/DDBJ whole genome shotgun (WGS) entry which is preliminary data.</text>
</comment>
<keyword evidence="1" id="KW-0175">Coiled coil</keyword>
<sequence>MDPDEMEKSQKGNRPRKRKRMLASEKVDGVPSTDNSPSMETPAVPINPSAPTNTSGVATEPTGGSTVATESVVERSQKGKEKVSEASAEPDSMEDRMMKRVLKISRADQYKQPIIATPTGETSGRGSNQPLTSDVPVDDRTGSNTLPSIRVLEESASNLATNTMSHITLVMEERKRFQRLQASLEERLAKIQKENLALKNKVHTLEDEKQQMSDRVTLMGKPDLYELLGAKMEGFQLPSHAGTVVDFQNLVLTTTQKWTGIPSLNLERFRQCPKYSLGVAEEFRAWCCESLLRRCKELESFSSEEEMEFDYVLNVPSGRFPEWGWTGAREFMRTVEGTVCYRLAQHAAKL</sequence>
<evidence type="ECO:0000256" key="2">
    <source>
        <dbReference type="SAM" id="MobiDB-lite"/>
    </source>
</evidence>
<feature type="compositionally biased region" description="Polar residues" evidence="2">
    <location>
        <begin position="119"/>
        <end position="132"/>
    </location>
</feature>
<keyword evidence="4" id="KW-1185">Reference proteome</keyword>
<proteinExistence type="predicted"/>
<evidence type="ECO:0000313" key="4">
    <source>
        <dbReference type="Proteomes" id="UP001633002"/>
    </source>
</evidence>
<feature type="compositionally biased region" description="Basic and acidic residues" evidence="2">
    <location>
        <begin position="1"/>
        <end position="10"/>
    </location>
</feature>
<feature type="coiled-coil region" evidence="1">
    <location>
        <begin position="174"/>
        <end position="215"/>
    </location>
</feature>
<dbReference type="EMBL" id="JBJQOH010000001">
    <property type="protein sequence ID" value="KAL3701685.1"/>
    <property type="molecule type" value="Genomic_DNA"/>
</dbReference>
<organism evidence="3 4">
    <name type="scientific">Riccia sorocarpa</name>
    <dbReference type="NCBI Taxonomy" id="122646"/>
    <lineage>
        <taxon>Eukaryota</taxon>
        <taxon>Viridiplantae</taxon>
        <taxon>Streptophyta</taxon>
        <taxon>Embryophyta</taxon>
        <taxon>Marchantiophyta</taxon>
        <taxon>Marchantiopsida</taxon>
        <taxon>Marchantiidae</taxon>
        <taxon>Marchantiales</taxon>
        <taxon>Ricciaceae</taxon>
        <taxon>Riccia</taxon>
    </lineage>
</organism>
<dbReference type="Proteomes" id="UP001633002">
    <property type="component" value="Unassembled WGS sequence"/>
</dbReference>
<reference evidence="3 4" key="1">
    <citation type="submission" date="2024-09" db="EMBL/GenBank/DDBJ databases">
        <title>Chromosome-scale assembly of Riccia sorocarpa.</title>
        <authorList>
            <person name="Paukszto L."/>
        </authorList>
    </citation>
    <scope>NUCLEOTIDE SEQUENCE [LARGE SCALE GENOMIC DNA]</scope>
    <source>
        <strain evidence="3">LP-2024</strain>
        <tissue evidence="3">Aerial parts of the thallus</tissue>
    </source>
</reference>
<accession>A0ABD3ID98</accession>
<feature type="region of interest" description="Disordered" evidence="2">
    <location>
        <begin position="1"/>
        <end position="93"/>
    </location>
</feature>
<evidence type="ECO:0000256" key="1">
    <source>
        <dbReference type="SAM" id="Coils"/>
    </source>
</evidence>
<feature type="compositionally biased region" description="Basic residues" evidence="2">
    <location>
        <begin position="11"/>
        <end position="21"/>
    </location>
</feature>
<feature type="region of interest" description="Disordered" evidence="2">
    <location>
        <begin position="112"/>
        <end position="144"/>
    </location>
</feature>
<feature type="compositionally biased region" description="Basic and acidic residues" evidence="2">
    <location>
        <begin position="72"/>
        <end position="84"/>
    </location>
</feature>
<gene>
    <name evidence="3" type="ORF">R1sor_019707</name>
</gene>
<feature type="compositionally biased region" description="Polar residues" evidence="2">
    <location>
        <begin position="49"/>
        <end position="69"/>
    </location>
</feature>
<protein>
    <submittedName>
        <fullName evidence="3">Uncharacterized protein</fullName>
    </submittedName>
</protein>